<name>A0A2P7NT54_9PROT</name>
<dbReference type="OrthoDB" id="5572847at2"/>
<reference evidence="2 3" key="1">
    <citation type="submission" date="2018-03" db="EMBL/GenBank/DDBJ databases">
        <title>Draft genome of Nitrosomonas supralitoralis APG5.</title>
        <authorList>
            <person name="Urakawa H."/>
            <person name="Lopez J.V."/>
        </authorList>
    </citation>
    <scope>NUCLEOTIDE SEQUENCE [LARGE SCALE GENOMIC DNA]</scope>
    <source>
        <strain evidence="2 3">APG5</strain>
    </source>
</reference>
<dbReference type="Proteomes" id="UP000241912">
    <property type="component" value="Unassembled WGS sequence"/>
</dbReference>
<dbReference type="AlphaFoldDB" id="A0A2P7NT54"/>
<dbReference type="RefSeq" id="WP_106707532.1">
    <property type="nucleotide sequence ID" value="NZ_PXXU01000040.1"/>
</dbReference>
<gene>
    <name evidence="2" type="ORF">C7H79_12165</name>
</gene>
<comment type="caution">
    <text evidence="2">The sequence shown here is derived from an EMBL/GenBank/DDBJ whole genome shotgun (WGS) entry which is preliminary data.</text>
</comment>
<evidence type="ECO:0000313" key="3">
    <source>
        <dbReference type="Proteomes" id="UP000241912"/>
    </source>
</evidence>
<protein>
    <submittedName>
        <fullName evidence="2">Uncharacterized protein</fullName>
    </submittedName>
</protein>
<proteinExistence type="predicted"/>
<feature type="signal peptide" evidence="1">
    <location>
        <begin position="1"/>
        <end position="29"/>
    </location>
</feature>
<feature type="chain" id="PRO_5015194129" evidence="1">
    <location>
        <begin position="30"/>
        <end position="349"/>
    </location>
</feature>
<keyword evidence="1" id="KW-0732">Signal</keyword>
<evidence type="ECO:0000256" key="1">
    <source>
        <dbReference type="SAM" id="SignalP"/>
    </source>
</evidence>
<accession>A0A2P7NT54</accession>
<dbReference type="EMBL" id="PXXU01000040">
    <property type="protein sequence ID" value="PSJ16654.1"/>
    <property type="molecule type" value="Genomic_DNA"/>
</dbReference>
<organism evidence="2 3">
    <name type="scientific">Nitrosomonas supralitoralis</name>
    <dbReference type="NCBI Taxonomy" id="2116706"/>
    <lineage>
        <taxon>Bacteria</taxon>
        <taxon>Pseudomonadati</taxon>
        <taxon>Pseudomonadota</taxon>
        <taxon>Betaproteobacteria</taxon>
        <taxon>Nitrosomonadales</taxon>
        <taxon>Nitrosomonadaceae</taxon>
        <taxon>Nitrosomonas</taxon>
    </lineage>
</organism>
<keyword evidence="3" id="KW-1185">Reference proteome</keyword>
<sequence>MKSIKYINCSKLLFAILCVWLCILNAVSAAKIDEIETAFGLNHNHLKKLHRGEIVSFKITEETQKELALGLAMYLDAPPTKLVSFFKKGDLAMVDPDVVSFHEILFKSNSNPFEKFMFTSDQMGEARKLLEVTADDEFNLSAEEIKSFTALKNKLAKKRDTDLIAAVSKHYQKILLKRLQGYQIQGLTGVESYARKEKAANPAEELRIAASSSKLLNSFSSDLQKLWLNYPTPLPTDTEEYYSWFNRNIDNRPTAIISHRLLFSSDTGSIILSRQFYVGHTYNSSQFILSCLPYRHGSIVFYTHQVSTDRVTGVGKKLKHSMGRKQMKKQMIVNLNGLRSRIQSSSSEK</sequence>
<evidence type="ECO:0000313" key="2">
    <source>
        <dbReference type="EMBL" id="PSJ16654.1"/>
    </source>
</evidence>